<comment type="caution">
    <text evidence="3">The sequence shown here is derived from an EMBL/GenBank/DDBJ whole genome shotgun (WGS) entry which is preliminary data.</text>
</comment>
<feature type="region of interest" description="Disordered" evidence="1">
    <location>
        <begin position="211"/>
        <end position="263"/>
    </location>
</feature>
<evidence type="ECO:0000313" key="4">
    <source>
        <dbReference type="Proteomes" id="UP001634394"/>
    </source>
</evidence>
<feature type="compositionally biased region" description="Polar residues" evidence="1">
    <location>
        <begin position="212"/>
        <end position="225"/>
    </location>
</feature>
<keyword evidence="2" id="KW-0472">Membrane</keyword>
<dbReference type="EMBL" id="JBJQND010000018">
    <property type="protein sequence ID" value="KAL3835997.1"/>
    <property type="molecule type" value="Genomic_DNA"/>
</dbReference>
<proteinExistence type="predicted"/>
<feature type="non-terminal residue" evidence="3">
    <location>
        <position position="1"/>
    </location>
</feature>
<evidence type="ECO:0000313" key="3">
    <source>
        <dbReference type="EMBL" id="KAL3835997.1"/>
    </source>
</evidence>
<name>A0ABD3TG45_SINWO</name>
<keyword evidence="2" id="KW-0812">Transmembrane</keyword>
<keyword evidence="4" id="KW-1185">Reference proteome</keyword>
<evidence type="ECO:0000256" key="1">
    <source>
        <dbReference type="SAM" id="MobiDB-lite"/>
    </source>
</evidence>
<sequence>NKTIFHDNSSSHHPGTWISFAEVSCPIVDFRSKRSVQFPDDIDTLAIGYRIAVGNTRDRFGRDISLLVVDSLCVDCIKAGFDIKCTLKEGFYLIDRRCNKIMSADKKEDSGSTVVIISSVLGSVLVVIVVCGLLYHCLVVKARSYRLQKEMRDRAYADLQEMEKRKEYYGTAEEVYDAITEVPDDYSTIHDSVPTENEQKDNETNYVKLGNTHKNASEGYSSLNKFRNDESEGSKDVSKEPGTFNAEGNVRYQTRPLPAVYDK</sequence>
<dbReference type="AlphaFoldDB" id="A0ABD3TG45"/>
<keyword evidence="2" id="KW-1133">Transmembrane helix</keyword>
<dbReference type="Proteomes" id="UP001634394">
    <property type="component" value="Unassembled WGS sequence"/>
</dbReference>
<organism evidence="3 4">
    <name type="scientific">Sinanodonta woodiana</name>
    <name type="common">Chinese pond mussel</name>
    <name type="synonym">Anodonta woodiana</name>
    <dbReference type="NCBI Taxonomy" id="1069815"/>
    <lineage>
        <taxon>Eukaryota</taxon>
        <taxon>Metazoa</taxon>
        <taxon>Spiralia</taxon>
        <taxon>Lophotrochozoa</taxon>
        <taxon>Mollusca</taxon>
        <taxon>Bivalvia</taxon>
        <taxon>Autobranchia</taxon>
        <taxon>Heteroconchia</taxon>
        <taxon>Palaeoheterodonta</taxon>
        <taxon>Unionida</taxon>
        <taxon>Unionoidea</taxon>
        <taxon>Unionidae</taxon>
        <taxon>Unioninae</taxon>
        <taxon>Sinanodonta</taxon>
    </lineage>
</organism>
<reference evidence="3 4" key="1">
    <citation type="submission" date="2024-11" db="EMBL/GenBank/DDBJ databases">
        <title>Chromosome-level genome assembly of the freshwater bivalve Anodonta woodiana.</title>
        <authorList>
            <person name="Chen X."/>
        </authorList>
    </citation>
    <scope>NUCLEOTIDE SEQUENCE [LARGE SCALE GENOMIC DNA]</scope>
    <source>
        <strain evidence="3">MN2024</strain>
        <tissue evidence="3">Gills</tissue>
    </source>
</reference>
<gene>
    <name evidence="3" type="ORF">ACJMK2_021452</name>
</gene>
<evidence type="ECO:0000256" key="2">
    <source>
        <dbReference type="SAM" id="Phobius"/>
    </source>
</evidence>
<protein>
    <submittedName>
        <fullName evidence="3">Uncharacterized protein</fullName>
    </submittedName>
</protein>
<accession>A0ABD3TG45</accession>
<feature type="compositionally biased region" description="Basic and acidic residues" evidence="1">
    <location>
        <begin position="226"/>
        <end position="239"/>
    </location>
</feature>
<feature type="transmembrane region" description="Helical" evidence="2">
    <location>
        <begin position="114"/>
        <end position="139"/>
    </location>
</feature>